<dbReference type="InParanoid" id="A0A554NFD4"/>
<organism evidence="2 3">
    <name type="scientific">Haloglomus irregulare</name>
    <dbReference type="NCBI Taxonomy" id="2234134"/>
    <lineage>
        <taxon>Archaea</taxon>
        <taxon>Methanobacteriati</taxon>
        <taxon>Methanobacteriota</taxon>
        <taxon>Stenosarchaea group</taxon>
        <taxon>Halobacteria</taxon>
        <taxon>Halobacteriales</taxon>
        <taxon>Natronomonadaceae</taxon>
        <taxon>Haloglomus</taxon>
    </lineage>
</organism>
<gene>
    <name evidence="2" type="ORF">DP107_02260</name>
</gene>
<dbReference type="EMBL" id="QMDX01000001">
    <property type="protein sequence ID" value="TSD16025.1"/>
    <property type="molecule type" value="Genomic_DNA"/>
</dbReference>
<reference evidence="2 3" key="1">
    <citation type="submission" date="2018-06" db="EMBL/GenBank/DDBJ databases">
        <title>Natronomonas sp. F16-60 a new haloarchaeon isolated from a solar saltern of Isla Cristina, Huelva, Spain.</title>
        <authorList>
            <person name="Duran-Viseras A."/>
            <person name="Sanchez-Porro C."/>
            <person name="Ventosa A."/>
        </authorList>
    </citation>
    <scope>NUCLEOTIDE SEQUENCE [LARGE SCALE GENOMIC DNA]</scope>
    <source>
        <strain evidence="2 3">F16-60</strain>
    </source>
</reference>
<protein>
    <recommendedName>
        <fullName evidence="4">CARDB protein</fullName>
    </recommendedName>
</protein>
<keyword evidence="3" id="KW-1185">Reference proteome</keyword>
<feature type="transmembrane region" description="Helical" evidence="1">
    <location>
        <begin position="519"/>
        <end position="538"/>
    </location>
</feature>
<keyword evidence="1" id="KW-1133">Transmembrane helix</keyword>
<proteinExistence type="predicted"/>
<keyword evidence="1" id="KW-0472">Membrane</keyword>
<evidence type="ECO:0000256" key="1">
    <source>
        <dbReference type="SAM" id="Phobius"/>
    </source>
</evidence>
<dbReference type="Proteomes" id="UP000319894">
    <property type="component" value="Unassembled WGS sequence"/>
</dbReference>
<sequence length="541" mass="54969">MGLVLLVVALVLAPVVPAVGAGAMVPDARLTISDVSTAPTAPTAGEPVTVSPTVSLSAGSAATVEIERVELRNDSTTLARAVGPGSLSQGDSLTVGLVTEFTDPGRKDLTLVAVGNSSTENETVRIERPLSLVVRDAPPRLEVTAPGPVAGVEGRVAVEVSNPSANAISDVQVTLEDDRAVRKRATVPTLAAGATTIVNLSMRPRTGEQPLVVKTAYTTSTGVRDVTERRVIVDAVPLREDVGVSVTRVPPPEQQQADGGVASLLGGVGGLAGAGGGGGGDGALQQEGGGEGTADRVQVAVTNFGNAPLEDVVVRPRAGDQRLPRGFVGRLAPGEEGTVVVDLSGVEGSATVVATANYTVAGTAPAGLRDADVGEADAQVREGSARGTFQYRQPTGEVRVTDVSLSFTDDGRLRVSGNAGNIGTAPVDGVVVSMGSNEHVSPAYPGRSYFVGTVDGSEFAPFELTADVDAENATEVPVEVTYVVDGEERTRVAALPYDRSLEPPGGDRGGPLSLGLTPLAGLGAAVALLVIGAPLAYLRRR</sequence>
<dbReference type="PANTHER" id="PTHR35902:SF6">
    <property type="entry name" value="CONSERVED WITHIN P. AEROPHILUM"/>
    <property type="match status" value="1"/>
</dbReference>
<evidence type="ECO:0008006" key="4">
    <source>
        <dbReference type="Google" id="ProtNLM"/>
    </source>
</evidence>
<evidence type="ECO:0000313" key="2">
    <source>
        <dbReference type="EMBL" id="TSD16025.1"/>
    </source>
</evidence>
<evidence type="ECO:0000313" key="3">
    <source>
        <dbReference type="Proteomes" id="UP000319894"/>
    </source>
</evidence>
<comment type="caution">
    <text evidence="2">The sequence shown here is derived from an EMBL/GenBank/DDBJ whole genome shotgun (WGS) entry which is preliminary data.</text>
</comment>
<accession>A0A554NFD4</accession>
<keyword evidence="1" id="KW-0812">Transmembrane</keyword>
<dbReference type="PANTHER" id="PTHR35902">
    <property type="entry name" value="S-LAYER DOMAIN-LIKE PROTEIN-RELATED"/>
    <property type="match status" value="1"/>
</dbReference>
<name>A0A554NFD4_9EURY</name>
<dbReference type="AlphaFoldDB" id="A0A554NFD4"/>